<reference evidence="1 2" key="1">
    <citation type="submission" date="2021-01" db="EMBL/GenBank/DDBJ databases">
        <title>Whole genome shotgun sequence of Microbispora corallina NBRC 16416.</title>
        <authorList>
            <person name="Komaki H."/>
            <person name="Tamura T."/>
        </authorList>
    </citation>
    <scope>NUCLEOTIDE SEQUENCE [LARGE SCALE GENOMIC DNA]</scope>
    <source>
        <strain evidence="1 2">NBRC 16416</strain>
    </source>
</reference>
<dbReference type="Proteomes" id="UP000603904">
    <property type="component" value="Unassembled WGS sequence"/>
</dbReference>
<dbReference type="EMBL" id="BOOC01000011">
    <property type="protein sequence ID" value="GIH39956.1"/>
    <property type="molecule type" value="Genomic_DNA"/>
</dbReference>
<comment type="caution">
    <text evidence="1">The sequence shown here is derived from an EMBL/GenBank/DDBJ whole genome shotgun (WGS) entry which is preliminary data.</text>
</comment>
<protein>
    <submittedName>
        <fullName evidence="1">Uncharacterized protein</fullName>
    </submittedName>
</protein>
<keyword evidence="2" id="KW-1185">Reference proteome</keyword>
<accession>A0ABQ4FYQ3</accession>
<gene>
    <name evidence="1" type="ORF">Mco01_29560</name>
</gene>
<name>A0ABQ4FYQ3_9ACTN</name>
<organism evidence="1 2">
    <name type="scientific">Microbispora corallina</name>
    <dbReference type="NCBI Taxonomy" id="83302"/>
    <lineage>
        <taxon>Bacteria</taxon>
        <taxon>Bacillati</taxon>
        <taxon>Actinomycetota</taxon>
        <taxon>Actinomycetes</taxon>
        <taxon>Streptosporangiales</taxon>
        <taxon>Streptosporangiaceae</taxon>
        <taxon>Microbispora</taxon>
    </lineage>
</organism>
<evidence type="ECO:0000313" key="1">
    <source>
        <dbReference type="EMBL" id="GIH39956.1"/>
    </source>
</evidence>
<sequence>MELAEHGGARHLIDRELFPEILLHAFHNPQDGLRYYVVHCSSCASEAPAEFDGNQSAIGRDRTVTVCTCMANLLAGAGSTRIRGQFRAESTGFVADAG</sequence>
<proteinExistence type="predicted"/>
<evidence type="ECO:0000313" key="2">
    <source>
        <dbReference type="Proteomes" id="UP000603904"/>
    </source>
</evidence>